<evidence type="ECO:0000313" key="3">
    <source>
        <dbReference type="Proteomes" id="UP000235598"/>
    </source>
</evidence>
<accession>A0A2N6VJP6</accession>
<dbReference type="SUPFAM" id="SSF47413">
    <property type="entry name" value="lambda repressor-like DNA-binding domains"/>
    <property type="match status" value="1"/>
</dbReference>
<dbReference type="Proteomes" id="UP000235598">
    <property type="component" value="Unassembled WGS sequence"/>
</dbReference>
<gene>
    <name evidence="2" type="ORF">CJ199_13100</name>
</gene>
<reference evidence="2 3" key="1">
    <citation type="submission" date="2017-09" db="EMBL/GenBank/DDBJ databases">
        <title>Bacterial strain isolated from the female urinary microbiota.</title>
        <authorList>
            <person name="Thomas-White K."/>
            <person name="Kumar N."/>
            <person name="Forster S."/>
            <person name="Putonti C."/>
            <person name="Lawley T."/>
            <person name="Wolfe A.J."/>
        </authorList>
    </citation>
    <scope>NUCLEOTIDE SEQUENCE [LARGE SCALE GENOMIC DNA]</scope>
    <source>
        <strain evidence="2 3">UMB1301</strain>
    </source>
</reference>
<dbReference type="PROSITE" id="PS50943">
    <property type="entry name" value="HTH_CROC1"/>
    <property type="match status" value="1"/>
</dbReference>
<organism evidence="2 3">
    <name type="scientific">Brevibacterium paucivorans</name>
    <dbReference type="NCBI Taxonomy" id="170994"/>
    <lineage>
        <taxon>Bacteria</taxon>
        <taxon>Bacillati</taxon>
        <taxon>Actinomycetota</taxon>
        <taxon>Actinomycetes</taxon>
        <taxon>Micrococcales</taxon>
        <taxon>Brevibacteriaceae</taxon>
        <taxon>Brevibacterium</taxon>
    </lineage>
</organism>
<dbReference type="InterPro" id="IPR010982">
    <property type="entry name" value="Lambda_DNA-bd_dom_sf"/>
</dbReference>
<dbReference type="GO" id="GO:0003677">
    <property type="term" value="F:DNA binding"/>
    <property type="evidence" value="ECO:0007669"/>
    <property type="project" value="UniProtKB-KW"/>
</dbReference>
<dbReference type="InterPro" id="IPR001387">
    <property type="entry name" value="Cro/C1-type_HTH"/>
</dbReference>
<proteinExistence type="predicted"/>
<dbReference type="Gene3D" id="1.10.260.40">
    <property type="entry name" value="lambda repressor-like DNA-binding domains"/>
    <property type="match status" value="1"/>
</dbReference>
<feature type="domain" description="HTH cro/C1-type" evidence="1">
    <location>
        <begin position="6"/>
        <end position="60"/>
    </location>
</feature>
<protein>
    <submittedName>
        <fullName evidence="2">DNA-binding protein</fullName>
    </submittedName>
</protein>
<keyword evidence="2" id="KW-0238">DNA-binding</keyword>
<comment type="caution">
    <text evidence="2">The sequence shown here is derived from an EMBL/GenBank/DDBJ whole genome shotgun (WGS) entry which is preliminary data.</text>
</comment>
<evidence type="ECO:0000259" key="1">
    <source>
        <dbReference type="PROSITE" id="PS50943"/>
    </source>
</evidence>
<sequence>MLGESLRERRTDSGETLNEVAARAGVSPQYLSEIERGLKEPSSEIIAAVGGALGITLLDLTLDVARSLAMTSDTQVEISVSQSFFALAA</sequence>
<name>A0A2N6VJP6_9MICO</name>
<dbReference type="AlphaFoldDB" id="A0A2N6VJP6"/>
<dbReference type="OrthoDB" id="3188736at2"/>
<dbReference type="SMART" id="SM00530">
    <property type="entry name" value="HTH_XRE"/>
    <property type="match status" value="1"/>
</dbReference>
<dbReference type="EMBL" id="PNHK01000218">
    <property type="protein sequence ID" value="PMD04258.1"/>
    <property type="molecule type" value="Genomic_DNA"/>
</dbReference>
<dbReference type="CDD" id="cd00093">
    <property type="entry name" value="HTH_XRE"/>
    <property type="match status" value="1"/>
</dbReference>
<evidence type="ECO:0000313" key="2">
    <source>
        <dbReference type="EMBL" id="PMD04258.1"/>
    </source>
</evidence>
<dbReference type="Pfam" id="PF01381">
    <property type="entry name" value="HTH_3"/>
    <property type="match status" value="1"/>
</dbReference>